<evidence type="ECO:0000313" key="3">
    <source>
        <dbReference type="Proteomes" id="UP000237347"/>
    </source>
</evidence>
<reference evidence="2 3" key="1">
    <citation type="journal article" date="2018" name="Sci. Data">
        <title>The draft genome sequence of cork oak.</title>
        <authorList>
            <person name="Ramos A.M."/>
            <person name="Usie A."/>
            <person name="Barbosa P."/>
            <person name="Barros P.M."/>
            <person name="Capote T."/>
            <person name="Chaves I."/>
            <person name="Simoes F."/>
            <person name="Abreu I."/>
            <person name="Carrasquinho I."/>
            <person name="Faro C."/>
            <person name="Guimaraes J.B."/>
            <person name="Mendonca D."/>
            <person name="Nobrega F."/>
            <person name="Rodrigues L."/>
            <person name="Saibo N.J.M."/>
            <person name="Varela M.C."/>
            <person name="Egas C."/>
            <person name="Matos J."/>
            <person name="Miguel C.M."/>
            <person name="Oliveira M.M."/>
            <person name="Ricardo C.P."/>
            <person name="Goncalves S."/>
        </authorList>
    </citation>
    <scope>NUCLEOTIDE SEQUENCE [LARGE SCALE GENOMIC DNA]</scope>
    <source>
        <strain evidence="3">cv. HL8</strain>
    </source>
</reference>
<sequence length="289" mass="33977">MLQRRDGAEQQSSRSYGSCSYRTLYIVDFLGAFGLLRVCCQFRDLRYGDRDWCNFVTNIIGTKHRLTKVYNLFQIEIIVLVFWAASNKYMIHEIFVRFALFFVCLYVLSITVECRFIDDVPQKCLFFFCFSFWDFSNVNDSAVFVIFGAGRLGFAKSGARSLAVVDDNSFEYDDITVYMGQFYVIDTLGNVSYFNKERRRVEHTNRYIRDCDGPKVVDFKVYKLDEEWGLMSIHPGFSQICFRPISCSVGGHLLFFEFHLVEYIHRLCVQQPMWHDHKAKATKGYQRFD</sequence>
<proteinExistence type="predicted"/>
<keyword evidence="1" id="KW-0472">Membrane</keyword>
<evidence type="ECO:0000256" key="1">
    <source>
        <dbReference type="SAM" id="Phobius"/>
    </source>
</evidence>
<keyword evidence="1" id="KW-1133">Transmembrane helix</keyword>
<evidence type="ECO:0000313" key="2">
    <source>
        <dbReference type="EMBL" id="KAK7856562.1"/>
    </source>
</evidence>
<protein>
    <submittedName>
        <fullName evidence="2">Uncharacterized protein</fullName>
    </submittedName>
</protein>
<feature type="transmembrane region" description="Helical" evidence="1">
    <location>
        <begin position="98"/>
        <end position="117"/>
    </location>
</feature>
<feature type="transmembrane region" description="Helical" evidence="1">
    <location>
        <begin position="69"/>
        <end position="86"/>
    </location>
</feature>
<dbReference type="EMBL" id="PKMF04000035">
    <property type="protein sequence ID" value="KAK7856562.1"/>
    <property type="molecule type" value="Genomic_DNA"/>
</dbReference>
<gene>
    <name evidence="2" type="ORF">CFP56_022685</name>
</gene>
<keyword evidence="1" id="KW-0812">Transmembrane</keyword>
<organism evidence="2 3">
    <name type="scientific">Quercus suber</name>
    <name type="common">Cork oak</name>
    <dbReference type="NCBI Taxonomy" id="58331"/>
    <lineage>
        <taxon>Eukaryota</taxon>
        <taxon>Viridiplantae</taxon>
        <taxon>Streptophyta</taxon>
        <taxon>Embryophyta</taxon>
        <taxon>Tracheophyta</taxon>
        <taxon>Spermatophyta</taxon>
        <taxon>Magnoliopsida</taxon>
        <taxon>eudicotyledons</taxon>
        <taxon>Gunneridae</taxon>
        <taxon>Pentapetalae</taxon>
        <taxon>rosids</taxon>
        <taxon>fabids</taxon>
        <taxon>Fagales</taxon>
        <taxon>Fagaceae</taxon>
        <taxon>Quercus</taxon>
    </lineage>
</organism>
<name>A0AAW0LXZ2_QUESU</name>
<comment type="caution">
    <text evidence="2">The sequence shown here is derived from an EMBL/GenBank/DDBJ whole genome shotgun (WGS) entry which is preliminary data.</text>
</comment>
<accession>A0AAW0LXZ2</accession>
<dbReference type="Proteomes" id="UP000237347">
    <property type="component" value="Unassembled WGS sequence"/>
</dbReference>
<keyword evidence="3" id="KW-1185">Reference proteome</keyword>
<dbReference type="AlphaFoldDB" id="A0AAW0LXZ2"/>